<evidence type="ECO:0000256" key="3">
    <source>
        <dbReference type="ARBA" id="ARBA00022729"/>
    </source>
</evidence>
<dbReference type="GO" id="GO:0042956">
    <property type="term" value="P:maltodextrin transmembrane transport"/>
    <property type="evidence" value="ECO:0007669"/>
    <property type="project" value="TreeGrafter"/>
</dbReference>
<reference evidence="6 7" key="1">
    <citation type="submission" date="2017-11" db="EMBL/GenBank/DDBJ databases">
        <title>Streptomyces carmine sp. nov., a novel actinomycete isolated from Sophora alopecuroides in Xinjiang, China.</title>
        <authorList>
            <person name="Wang Y."/>
            <person name="Luo X."/>
            <person name="Wan C."/>
            <person name="Zhang L."/>
        </authorList>
    </citation>
    <scope>NUCLEOTIDE SEQUENCE [LARGE SCALE GENOMIC DNA]</scope>
    <source>
        <strain evidence="6 7">TRM SA0054</strain>
    </source>
</reference>
<gene>
    <name evidence="6" type="ORF">CUT44_04130</name>
</gene>
<dbReference type="SUPFAM" id="SSF53850">
    <property type="entry name" value="Periplasmic binding protein-like II"/>
    <property type="match status" value="1"/>
</dbReference>
<protein>
    <submittedName>
        <fullName evidence="6">Sugar transporter</fullName>
    </submittedName>
</protein>
<dbReference type="Proteomes" id="UP000230407">
    <property type="component" value="Unassembled WGS sequence"/>
</dbReference>
<evidence type="ECO:0000256" key="1">
    <source>
        <dbReference type="ARBA" id="ARBA00008520"/>
    </source>
</evidence>
<keyword evidence="3 5" id="KW-0732">Signal</keyword>
<evidence type="ECO:0000256" key="2">
    <source>
        <dbReference type="ARBA" id="ARBA00022448"/>
    </source>
</evidence>
<dbReference type="RefSeq" id="WP_100200731.1">
    <property type="nucleotide sequence ID" value="NZ_PGGW01000011.1"/>
</dbReference>
<dbReference type="Gene3D" id="3.40.190.10">
    <property type="entry name" value="Periplasmic binding protein-like II"/>
    <property type="match status" value="2"/>
</dbReference>
<feature type="chain" id="PRO_5014986788" evidence="5">
    <location>
        <begin position="23"/>
        <end position="423"/>
    </location>
</feature>
<dbReference type="InterPro" id="IPR006059">
    <property type="entry name" value="SBP"/>
</dbReference>
<accession>A0A2M8M654</accession>
<proteinExistence type="inferred from homology"/>
<dbReference type="GO" id="GO:0055052">
    <property type="term" value="C:ATP-binding cassette (ABC) transporter complex, substrate-binding subunit-containing"/>
    <property type="evidence" value="ECO:0007669"/>
    <property type="project" value="TreeGrafter"/>
</dbReference>
<name>A0A2M8M654_9ACTN</name>
<dbReference type="AlphaFoldDB" id="A0A2M8M654"/>
<keyword evidence="6" id="KW-0762">Sugar transport</keyword>
<keyword evidence="7" id="KW-1185">Reference proteome</keyword>
<feature type="region of interest" description="Disordered" evidence="4">
    <location>
        <begin position="399"/>
        <end position="423"/>
    </location>
</feature>
<dbReference type="PANTHER" id="PTHR30061">
    <property type="entry name" value="MALTOSE-BINDING PERIPLASMIC PROTEIN"/>
    <property type="match status" value="1"/>
</dbReference>
<comment type="caution">
    <text evidence="6">The sequence shown here is derived from an EMBL/GenBank/DDBJ whole genome shotgun (WGS) entry which is preliminary data.</text>
</comment>
<sequence length="423" mass="45744">MPVRQRLATLLTALAVLLPVGGCGTLPGSGDPNRTLRVWLMRGSLSEGLTAAVVRDYERSNPEVEVEVAVQDWSGIGDKVADALASDDPPDVIEVGNTQVARYVAAGGVRNLTNWVYDLGGDYWIPGLKEPGKIGGFQYGVPFYAANRVVIYRRDLFEQAGITEPPADREEWIEATDRLDRPGQQGIYLPGRNWYVLAGFVWDEGGDLAVERSGRWSGTLHTPEALRGMEFYRELHSHGAGPADADEAEPDQREVFAAGEVAQIIDVPGAAELITETNPGLTGRLGFFPVPGKREGEPGAVFTGGSVLIVPERTDDWDPAYAFVKLLTGEKWQRKLARTMSVVPNSTELVGELRGDPGTAAMAEGSRNGHATPNSPRWGELEADNPVKDYQTAVLRGADPATAARETSEEITEILAGRRGRGD</sequence>
<dbReference type="PANTHER" id="PTHR30061:SF50">
    <property type="entry name" value="MALTOSE_MALTODEXTRIN-BINDING PERIPLASMIC PROTEIN"/>
    <property type="match status" value="1"/>
</dbReference>
<evidence type="ECO:0000256" key="5">
    <source>
        <dbReference type="SAM" id="SignalP"/>
    </source>
</evidence>
<evidence type="ECO:0000313" key="7">
    <source>
        <dbReference type="Proteomes" id="UP000230407"/>
    </source>
</evidence>
<evidence type="ECO:0000313" key="6">
    <source>
        <dbReference type="EMBL" id="PJE99690.1"/>
    </source>
</evidence>
<feature type="region of interest" description="Disordered" evidence="4">
    <location>
        <begin position="357"/>
        <end position="380"/>
    </location>
</feature>
<dbReference type="Pfam" id="PF01547">
    <property type="entry name" value="SBP_bac_1"/>
    <property type="match status" value="1"/>
</dbReference>
<dbReference type="GO" id="GO:1901982">
    <property type="term" value="F:maltose binding"/>
    <property type="evidence" value="ECO:0007669"/>
    <property type="project" value="TreeGrafter"/>
</dbReference>
<feature type="signal peptide" evidence="5">
    <location>
        <begin position="1"/>
        <end position="22"/>
    </location>
</feature>
<dbReference type="EMBL" id="PGGW01000011">
    <property type="protein sequence ID" value="PJE99690.1"/>
    <property type="molecule type" value="Genomic_DNA"/>
</dbReference>
<keyword evidence="2" id="KW-0813">Transport</keyword>
<evidence type="ECO:0000256" key="4">
    <source>
        <dbReference type="SAM" id="MobiDB-lite"/>
    </source>
</evidence>
<dbReference type="GO" id="GO:0015768">
    <property type="term" value="P:maltose transport"/>
    <property type="evidence" value="ECO:0007669"/>
    <property type="project" value="TreeGrafter"/>
</dbReference>
<organism evidence="6 7">
    <name type="scientific">Streptomyces carminius</name>
    <dbReference type="NCBI Taxonomy" id="2665496"/>
    <lineage>
        <taxon>Bacteria</taxon>
        <taxon>Bacillati</taxon>
        <taxon>Actinomycetota</taxon>
        <taxon>Actinomycetes</taxon>
        <taxon>Kitasatosporales</taxon>
        <taxon>Streptomycetaceae</taxon>
        <taxon>Streptomyces</taxon>
    </lineage>
</organism>
<comment type="similarity">
    <text evidence="1">Belongs to the bacterial solute-binding protein 1 family.</text>
</comment>